<proteinExistence type="predicted"/>
<dbReference type="PROSITE" id="PS00108">
    <property type="entry name" value="PROTEIN_KINASE_ST"/>
    <property type="match status" value="1"/>
</dbReference>
<keyword evidence="6 12" id="KW-0418">Kinase</keyword>
<dbReference type="InterPro" id="IPR011009">
    <property type="entry name" value="Kinase-like_dom_sf"/>
</dbReference>
<dbReference type="Gene3D" id="2.120.10.30">
    <property type="entry name" value="TolB, C-terminal domain"/>
    <property type="match status" value="1"/>
</dbReference>
<evidence type="ECO:0000256" key="5">
    <source>
        <dbReference type="ARBA" id="ARBA00022741"/>
    </source>
</evidence>
<feature type="compositionally biased region" description="Pro residues" evidence="10">
    <location>
        <begin position="273"/>
        <end position="294"/>
    </location>
</feature>
<dbReference type="PANTHER" id="PTHR43289:SF6">
    <property type="entry name" value="SERINE_THREONINE-PROTEIN KINASE NEKL-3"/>
    <property type="match status" value="1"/>
</dbReference>
<keyword evidence="2" id="KW-0723">Serine/threonine-protein kinase</keyword>
<dbReference type="InterPro" id="IPR000719">
    <property type="entry name" value="Prot_kinase_dom"/>
</dbReference>
<feature type="region of interest" description="Disordered" evidence="10">
    <location>
        <begin position="265"/>
        <end position="303"/>
    </location>
</feature>
<dbReference type="SUPFAM" id="SSF101898">
    <property type="entry name" value="NHL repeat"/>
    <property type="match status" value="1"/>
</dbReference>
<keyword evidence="7 9" id="KW-0067">ATP-binding</keyword>
<keyword evidence="5 9" id="KW-0547">Nucleotide-binding</keyword>
<dbReference type="EMBL" id="JANDBD010000003">
    <property type="protein sequence ID" value="MCP9272455.1"/>
    <property type="molecule type" value="Genomic_DNA"/>
</dbReference>
<dbReference type="Pfam" id="PF01436">
    <property type="entry name" value="NHL"/>
    <property type="match status" value="1"/>
</dbReference>
<sequence>MEGTPFGRYQLQALIGRGGMGEVWRAFDTETHRVVAIKLLPAQMASDDEFIERFRREARVAAGLNSPNVVPIHNFGEIDGRLYVDMALIDGRDLQAVLDDGPMHPERAVRIIEQVAAALRAAHQAGLVHRDVKPSNILLNADDFAYLIDFGLARTDEDAGLTVTGHTVGTFAYMAPERYEGRPVDSRTDVYSLACVLYQCLTGKRPFAGSGAQQMLAHVSTPPPRPSDSVPNLPRGFDAVVAIGMAKDVNARYPTIDEFARAARQALTQPQRPAAPPTQPWGQPPPQPPPPQYRPPQYSGPAVSVAPRAVASPPWFRRKPVLVIAACLVVSIVAVTAAVLTATGGSDGGGPASSSSAAAGQPVNWGEQVVMPSEGLTGLQGIAITASGGVVGLCCASAPNAGGNNATYSIAADMQSPPELAAIPQFSTGPGIAADPERNGYFAAIGGPVIRVDNEDGFVPLDFPNLESPAGVAVDTNGAVYVINKVVAGDPPKFTSEVRKLDKGSTESMTLPFDGPNVGYGVAVAEDGTVYVTDPVAPGLQKLALGESQPSTIEFPAPTVGVAVDGDGAVYATTRGVNGDAVYRLAPNAETPEKLPITGIKLSETLAGIAVDNDGNVFVADAGNNRVIKLPRLAG</sequence>
<evidence type="ECO:0000313" key="13">
    <source>
        <dbReference type="Proteomes" id="UP001651690"/>
    </source>
</evidence>
<evidence type="ECO:0000313" key="12">
    <source>
        <dbReference type="EMBL" id="MCP9272455.1"/>
    </source>
</evidence>
<gene>
    <name evidence="12" type="ORF">NM203_09680</name>
</gene>
<dbReference type="Proteomes" id="UP001651690">
    <property type="component" value="Unassembled WGS sequence"/>
</dbReference>
<evidence type="ECO:0000256" key="10">
    <source>
        <dbReference type="SAM" id="MobiDB-lite"/>
    </source>
</evidence>
<evidence type="ECO:0000256" key="7">
    <source>
        <dbReference type="ARBA" id="ARBA00022840"/>
    </source>
</evidence>
<evidence type="ECO:0000256" key="2">
    <source>
        <dbReference type="ARBA" id="ARBA00022527"/>
    </source>
</evidence>
<dbReference type="Pfam" id="PF00069">
    <property type="entry name" value="Pkinase"/>
    <property type="match status" value="1"/>
</dbReference>
<dbReference type="GO" id="GO:0016301">
    <property type="term" value="F:kinase activity"/>
    <property type="evidence" value="ECO:0007669"/>
    <property type="project" value="UniProtKB-KW"/>
</dbReference>
<dbReference type="RefSeq" id="WP_255059635.1">
    <property type="nucleotide sequence ID" value="NZ_JANDBD010000003.1"/>
</dbReference>
<evidence type="ECO:0000256" key="4">
    <source>
        <dbReference type="ARBA" id="ARBA00022737"/>
    </source>
</evidence>
<keyword evidence="13" id="KW-1185">Reference proteome</keyword>
<evidence type="ECO:0000256" key="6">
    <source>
        <dbReference type="ARBA" id="ARBA00022777"/>
    </source>
</evidence>
<keyword evidence="4" id="KW-0677">Repeat</keyword>
<dbReference type="InterPro" id="IPR017441">
    <property type="entry name" value="Protein_kinase_ATP_BS"/>
</dbReference>
<evidence type="ECO:0000259" key="11">
    <source>
        <dbReference type="PROSITE" id="PS50011"/>
    </source>
</evidence>
<organism evidence="12 13">
    <name type="scientific">Mycolicibacterium arenosum</name>
    <dbReference type="NCBI Taxonomy" id="2952157"/>
    <lineage>
        <taxon>Bacteria</taxon>
        <taxon>Bacillati</taxon>
        <taxon>Actinomycetota</taxon>
        <taxon>Actinomycetes</taxon>
        <taxon>Mycobacteriales</taxon>
        <taxon>Mycobacteriaceae</taxon>
        <taxon>Mycolicibacterium</taxon>
    </lineage>
</organism>
<dbReference type="PROSITE" id="PS51125">
    <property type="entry name" value="NHL"/>
    <property type="match status" value="1"/>
</dbReference>
<dbReference type="Gene3D" id="1.10.510.10">
    <property type="entry name" value="Transferase(Phosphotransferase) domain 1"/>
    <property type="match status" value="1"/>
</dbReference>
<dbReference type="Gene3D" id="3.30.200.20">
    <property type="entry name" value="Phosphorylase Kinase, domain 1"/>
    <property type="match status" value="1"/>
</dbReference>
<evidence type="ECO:0000256" key="3">
    <source>
        <dbReference type="ARBA" id="ARBA00022679"/>
    </source>
</evidence>
<reference evidence="12 13" key="1">
    <citation type="submission" date="2022-06" db="EMBL/GenBank/DDBJ databases">
        <title>Mycolicibacterium sp. CAU 1645 isolated from seawater.</title>
        <authorList>
            <person name="Kim W."/>
        </authorList>
    </citation>
    <scope>NUCLEOTIDE SEQUENCE [LARGE SCALE GENOMIC DNA]</scope>
    <source>
        <strain evidence="12 13">CAU 1645</strain>
    </source>
</reference>
<accession>A0ABT1LZX1</accession>
<dbReference type="PROSITE" id="PS00107">
    <property type="entry name" value="PROTEIN_KINASE_ATP"/>
    <property type="match status" value="1"/>
</dbReference>
<dbReference type="SUPFAM" id="SSF56112">
    <property type="entry name" value="Protein kinase-like (PK-like)"/>
    <property type="match status" value="1"/>
</dbReference>
<dbReference type="PROSITE" id="PS50011">
    <property type="entry name" value="PROTEIN_KINASE_DOM"/>
    <property type="match status" value="1"/>
</dbReference>
<name>A0ABT1LZX1_9MYCO</name>
<dbReference type="CDD" id="cd14014">
    <property type="entry name" value="STKc_PknB_like"/>
    <property type="match status" value="1"/>
</dbReference>
<dbReference type="InterPro" id="IPR008271">
    <property type="entry name" value="Ser/Thr_kinase_AS"/>
</dbReference>
<feature type="domain" description="Protein kinase" evidence="11">
    <location>
        <begin position="9"/>
        <end position="267"/>
    </location>
</feature>
<keyword evidence="3" id="KW-0808">Transferase</keyword>
<evidence type="ECO:0000256" key="9">
    <source>
        <dbReference type="PROSITE-ProRule" id="PRU10141"/>
    </source>
</evidence>
<feature type="repeat" description="NHL" evidence="8">
    <location>
        <begin position="608"/>
        <end position="633"/>
    </location>
</feature>
<feature type="binding site" evidence="9">
    <location>
        <position position="38"/>
    </location>
    <ligand>
        <name>ATP</name>
        <dbReference type="ChEBI" id="CHEBI:30616"/>
    </ligand>
</feature>
<dbReference type="InterPro" id="IPR001258">
    <property type="entry name" value="NHL_repeat"/>
</dbReference>
<evidence type="ECO:0000256" key="1">
    <source>
        <dbReference type="ARBA" id="ARBA00012513"/>
    </source>
</evidence>
<dbReference type="InterPro" id="IPR011042">
    <property type="entry name" value="6-blade_b-propeller_TolB-like"/>
</dbReference>
<dbReference type="EC" id="2.7.11.1" evidence="1"/>
<dbReference type="PANTHER" id="PTHR43289">
    <property type="entry name" value="MITOGEN-ACTIVATED PROTEIN KINASE KINASE KINASE 20-RELATED"/>
    <property type="match status" value="1"/>
</dbReference>
<dbReference type="SMART" id="SM00220">
    <property type="entry name" value="S_TKc"/>
    <property type="match status" value="1"/>
</dbReference>
<protein>
    <recommendedName>
        <fullName evidence="1">non-specific serine/threonine protein kinase</fullName>
        <ecNumber evidence="1">2.7.11.1</ecNumber>
    </recommendedName>
</protein>
<evidence type="ECO:0000256" key="8">
    <source>
        <dbReference type="PROSITE-ProRule" id="PRU00504"/>
    </source>
</evidence>
<comment type="caution">
    <text evidence="12">The sequence shown here is derived from an EMBL/GenBank/DDBJ whole genome shotgun (WGS) entry which is preliminary data.</text>
</comment>